<dbReference type="GO" id="GO:0006412">
    <property type="term" value="P:translation"/>
    <property type="evidence" value="ECO:0007669"/>
    <property type="project" value="UniProtKB-UniRule"/>
</dbReference>
<evidence type="ECO:0000256" key="5">
    <source>
        <dbReference type="ARBA" id="ARBA00022884"/>
    </source>
</evidence>
<dbReference type="InterPro" id="IPR047863">
    <property type="entry name" value="Ribosomal_uS8_CS"/>
</dbReference>
<dbReference type="SUPFAM" id="SSF56047">
    <property type="entry name" value="Ribosomal protein S8"/>
    <property type="match status" value="1"/>
</dbReference>
<comment type="function">
    <text evidence="1 8">One of the primary rRNA binding proteins, it binds directly to 16S rRNA central domain where it helps coordinate assembly of the platform of the 30S subunit.</text>
</comment>
<dbReference type="Gene3D" id="3.30.1370.30">
    <property type="match status" value="1"/>
</dbReference>
<keyword evidence="6 8" id="KW-0689">Ribosomal protein</keyword>
<evidence type="ECO:0000256" key="3">
    <source>
        <dbReference type="ARBA" id="ARBA00011458"/>
    </source>
</evidence>
<dbReference type="GO" id="GO:0005840">
    <property type="term" value="C:ribosome"/>
    <property type="evidence" value="ECO:0007669"/>
    <property type="project" value="UniProtKB-KW"/>
</dbReference>
<dbReference type="Proteomes" id="UP000323733">
    <property type="component" value="Unassembled WGS sequence"/>
</dbReference>
<protein>
    <recommendedName>
        <fullName evidence="8">Small ribosomal subunit protein uS8</fullName>
    </recommendedName>
</protein>
<dbReference type="PROSITE" id="PS00053">
    <property type="entry name" value="RIBOSOMAL_S8"/>
    <property type="match status" value="1"/>
</dbReference>
<dbReference type="EMBL" id="FPAO01000002">
    <property type="protein sequence ID" value="SFT40355.1"/>
    <property type="molecule type" value="Genomic_DNA"/>
</dbReference>
<evidence type="ECO:0000256" key="7">
    <source>
        <dbReference type="ARBA" id="ARBA00023274"/>
    </source>
</evidence>
<keyword evidence="7 8" id="KW-0687">Ribonucleoprotein</keyword>
<dbReference type="PANTHER" id="PTHR11758">
    <property type="entry name" value="40S RIBOSOMAL PROTEIN S15A"/>
    <property type="match status" value="1"/>
</dbReference>
<proteinExistence type="inferred from homology"/>
<dbReference type="FunFam" id="3.30.1370.30:FF:000001">
    <property type="entry name" value="40S ribosomal protein S15a"/>
    <property type="match status" value="1"/>
</dbReference>
<dbReference type="GO" id="GO:1990904">
    <property type="term" value="C:ribonucleoprotein complex"/>
    <property type="evidence" value="ECO:0007669"/>
    <property type="project" value="UniProtKB-KW"/>
</dbReference>
<dbReference type="InterPro" id="IPR035987">
    <property type="entry name" value="Ribosomal_uS8_sf"/>
</dbReference>
<dbReference type="Pfam" id="PF00410">
    <property type="entry name" value="Ribosomal_S8"/>
    <property type="match status" value="1"/>
</dbReference>
<evidence type="ECO:0000256" key="1">
    <source>
        <dbReference type="ARBA" id="ARBA00002569"/>
    </source>
</evidence>
<reference evidence="10 11" key="1">
    <citation type="submission" date="2016-10" db="EMBL/GenBank/DDBJ databases">
        <authorList>
            <person name="Varghese N."/>
            <person name="Submissions S."/>
        </authorList>
    </citation>
    <scope>NUCLEOTIDE SEQUENCE [LARGE SCALE GENOMIC DNA]</scope>
    <source>
        <strain evidence="10 11">DSM 11855</strain>
    </source>
</reference>
<comment type="similarity">
    <text evidence="2 8 9">Belongs to the universal ribosomal protein uS8 family.</text>
</comment>
<comment type="subunit">
    <text evidence="3 8">Part of the 30S ribosomal subunit.</text>
</comment>
<keyword evidence="5 8" id="KW-0694">RNA-binding</keyword>
<organism evidence="10 11">
    <name type="scientific">Methanosarcina thermophila</name>
    <dbReference type="NCBI Taxonomy" id="2210"/>
    <lineage>
        <taxon>Archaea</taxon>
        <taxon>Methanobacteriati</taxon>
        <taxon>Methanobacteriota</taxon>
        <taxon>Stenosarchaea group</taxon>
        <taxon>Methanomicrobia</taxon>
        <taxon>Methanosarcinales</taxon>
        <taxon>Methanosarcinaceae</taxon>
        <taxon>Methanosarcina</taxon>
    </lineage>
</organism>
<evidence type="ECO:0000256" key="2">
    <source>
        <dbReference type="ARBA" id="ARBA00006471"/>
    </source>
</evidence>
<evidence type="ECO:0000256" key="6">
    <source>
        <dbReference type="ARBA" id="ARBA00022980"/>
    </source>
</evidence>
<name>A0A1I6XPK3_METTE</name>
<evidence type="ECO:0000256" key="4">
    <source>
        <dbReference type="ARBA" id="ARBA00022730"/>
    </source>
</evidence>
<accession>A0A1I6XPK3</accession>
<evidence type="ECO:0000256" key="8">
    <source>
        <dbReference type="HAMAP-Rule" id="MF_01302"/>
    </source>
</evidence>
<dbReference type="HAMAP" id="MF_01302_A">
    <property type="entry name" value="Ribosomal_uS8_A"/>
    <property type="match status" value="1"/>
</dbReference>
<sequence>MYASAAEESRVLSVNTISTSAGTVSGRSPTRWVLRNIRKVIQMVLLDPLANALSVIKNAEDVGKSACVIRPASKTIGNVLKVMQDLGYIGEFEFIDDGKAGIYNVTLVGRINKCGAIKPRYSVGTGSFERWEKQFLPAKNFGALIVTTSSGVMSQYEAREKKIGGQLLAYVY</sequence>
<gene>
    <name evidence="8" type="primary">rps8</name>
    <name evidence="10" type="ORF">SAMN02910340_00503</name>
</gene>
<keyword evidence="11" id="KW-1185">Reference proteome</keyword>
<dbReference type="FunFam" id="3.30.1490.10:FF:000002">
    <property type="entry name" value="40S ribosomal protein S15a"/>
    <property type="match status" value="1"/>
</dbReference>
<evidence type="ECO:0000256" key="9">
    <source>
        <dbReference type="RuleBase" id="RU003660"/>
    </source>
</evidence>
<dbReference type="GO" id="GO:0019843">
    <property type="term" value="F:rRNA binding"/>
    <property type="evidence" value="ECO:0007669"/>
    <property type="project" value="UniProtKB-UniRule"/>
</dbReference>
<keyword evidence="4 8" id="KW-0699">rRNA-binding</keyword>
<dbReference type="AlphaFoldDB" id="A0A1I6XPK3"/>
<dbReference type="InterPro" id="IPR000630">
    <property type="entry name" value="Ribosomal_uS8"/>
</dbReference>
<dbReference type="Gene3D" id="3.30.1490.10">
    <property type="match status" value="1"/>
</dbReference>
<dbReference type="NCBIfam" id="NF003115">
    <property type="entry name" value="PRK04034.1"/>
    <property type="match status" value="1"/>
</dbReference>
<evidence type="ECO:0000313" key="11">
    <source>
        <dbReference type="Proteomes" id="UP000323733"/>
    </source>
</evidence>
<evidence type="ECO:0000313" key="10">
    <source>
        <dbReference type="EMBL" id="SFT40355.1"/>
    </source>
</evidence>
<dbReference type="GO" id="GO:0003735">
    <property type="term" value="F:structural constituent of ribosome"/>
    <property type="evidence" value="ECO:0007669"/>
    <property type="project" value="InterPro"/>
</dbReference>